<proteinExistence type="predicted"/>
<dbReference type="PANTHER" id="PTHR47197:SF3">
    <property type="entry name" value="DIHYDRO-HEME D1 DEHYDROGENASE"/>
    <property type="match status" value="1"/>
</dbReference>
<evidence type="ECO:0000313" key="3">
    <source>
        <dbReference type="Proteomes" id="UP000027987"/>
    </source>
</evidence>
<dbReference type="InterPro" id="IPR011048">
    <property type="entry name" value="Haem_d1_sf"/>
</dbReference>
<sequence length="336" mass="35271">MNNTTHRWMPRALWLALALAAPSMAAAPDMPYAVTQHYALGGPGGWDYLSLDAAAHRLFIARDDRVMVVDASSGKLQGEIAGMQHAHGVALLPAAHQAFVSNGHGDNVTVVDTDALKVTGHIAISGKDPDAIVFDDASGHLLTMNGHSSNISVIDPKAGKELATIAVPGRPEFAVSDGTGQLFLNLEDKSQLVRVDLANKKVLNVWSLAPCDGPTGLALDKANHRLFSVCANGWLIVTDAGDGHQVAKVAISKDPDAVVFDAQRKVVLSPGEEGQLSVVAQDDADHYHLVGNLPTQPSARTLALDPQTHAVYLAAAKAAAKGKPVEGFGVLVVSPR</sequence>
<evidence type="ECO:0008006" key="4">
    <source>
        <dbReference type="Google" id="ProtNLM"/>
    </source>
</evidence>
<dbReference type="SUPFAM" id="SSF51004">
    <property type="entry name" value="C-terminal (heme d1) domain of cytochrome cd1-nitrite reductase"/>
    <property type="match status" value="1"/>
</dbReference>
<dbReference type="STRING" id="1217721.HY57_08835"/>
<evidence type="ECO:0000256" key="1">
    <source>
        <dbReference type="SAM" id="SignalP"/>
    </source>
</evidence>
<accession>A0A075K0T0</accession>
<dbReference type="KEGG" id="dja:HY57_08835"/>
<gene>
    <name evidence="2" type="ORF">HY57_08835</name>
</gene>
<feature type="chain" id="PRO_5001707492" description="YVTN beta-propeller repeat-containing protein" evidence="1">
    <location>
        <begin position="26"/>
        <end position="336"/>
    </location>
</feature>
<reference evidence="2 3" key="1">
    <citation type="submission" date="2014-07" db="EMBL/GenBank/DDBJ databases">
        <title>Complete Genome Sequence of Dyella japonica Strain A8 Isolated from Malaysian Tropical Soil.</title>
        <authorList>
            <person name="Hui R.K.H."/>
            <person name="Chen J.-W."/>
            <person name="Chan K.-G."/>
            <person name="Leung F.C.C."/>
        </authorList>
    </citation>
    <scope>NUCLEOTIDE SEQUENCE [LARGE SCALE GENOMIC DNA]</scope>
    <source>
        <strain evidence="2 3">A8</strain>
    </source>
</reference>
<keyword evidence="1" id="KW-0732">Signal</keyword>
<dbReference type="InterPro" id="IPR051200">
    <property type="entry name" value="Host-pathogen_enzymatic-act"/>
</dbReference>
<organism evidence="2 3">
    <name type="scientific">Dyella japonica A8</name>
    <dbReference type="NCBI Taxonomy" id="1217721"/>
    <lineage>
        <taxon>Bacteria</taxon>
        <taxon>Pseudomonadati</taxon>
        <taxon>Pseudomonadota</taxon>
        <taxon>Gammaproteobacteria</taxon>
        <taxon>Lysobacterales</taxon>
        <taxon>Rhodanobacteraceae</taxon>
        <taxon>Dyella</taxon>
    </lineage>
</organism>
<dbReference type="AlphaFoldDB" id="A0A075K0T0"/>
<evidence type="ECO:0000313" key="2">
    <source>
        <dbReference type="EMBL" id="AIF47367.1"/>
    </source>
</evidence>
<name>A0A075K0T0_9GAMM</name>
<dbReference type="Proteomes" id="UP000027987">
    <property type="component" value="Chromosome"/>
</dbReference>
<protein>
    <recommendedName>
        <fullName evidence="4">YVTN beta-propeller repeat-containing protein</fullName>
    </recommendedName>
</protein>
<dbReference type="EMBL" id="CP008884">
    <property type="protein sequence ID" value="AIF47367.1"/>
    <property type="molecule type" value="Genomic_DNA"/>
</dbReference>
<dbReference type="InterPro" id="IPR015943">
    <property type="entry name" value="WD40/YVTN_repeat-like_dom_sf"/>
</dbReference>
<dbReference type="Gene3D" id="2.130.10.10">
    <property type="entry name" value="YVTN repeat-like/Quinoprotein amine dehydrogenase"/>
    <property type="match status" value="1"/>
</dbReference>
<dbReference type="PATRIC" id="fig|1217721.7.peg.1831"/>
<dbReference type="HOGENOM" id="CLU_043515_0_0_6"/>
<feature type="signal peptide" evidence="1">
    <location>
        <begin position="1"/>
        <end position="25"/>
    </location>
</feature>
<dbReference type="PANTHER" id="PTHR47197">
    <property type="entry name" value="PROTEIN NIRF"/>
    <property type="match status" value="1"/>
</dbReference>
<dbReference type="RefSeq" id="WP_019465761.1">
    <property type="nucleotide sequence ID" value="NZ_ALOY01000163.1"/>
</dbReference>
<keyword evidence="3" id="KW-1185">Reference proteome</keyword>